<organism evidence="8 9">
    <name type="scientific">Steroidobacter flavus</name>
    <dbReference type="NCBI Taxonomy" id="1842136"/>
    <lineage>
        <taxon>Bacteria</taxon>
        <taxon>Pseudomonadati</taxon>
        <taxon>Pseudomonadota</taxon>
        <taxon>Gammaproteobacteria</taxon>
        <taxon>Steroidobacterales</taxon>
        <taxon>Steroidobacteraceae</taxon>
        <taxon>Steroidobacter</taxon>
    </lineage>
</organism>
<dbReference type="EMBL" id="JBHSDU010000003">
    <property type="protein sequence ID" value="MFC4310032.1"/>
    <property type="molecule type" value="Genomic_DNA"/>
</dbReference>
<dbReference type="Gene3D" id="3.30.830.10">
    <property type="entry name" value="Metalloenzyme, LuxS/M16 peptidase-like"/>
    <property type="match status" value="2"/>
</dbReference>
<protein>
    <submittedName>
        <fullName evidence="8">M16 family metallopeptidase</fullName>
    </submittedName>
</protein>
<gene>
    <name evidence="8" type="ORF">ACFPN2_13155</name>
</gene>
<evidence type="ECO:0000313" key="9">
    <source>
        <dbReference type="Proteomes" id="UP001595904"/>
    </source>
</evidence>
<keyword evidence="4" id="KW-0862">Zinc</keyword>
<keyword evidence="9" id="KW-1185">Reference proteome</keyword>
<dbReference type="InterPro" id="IPR007863">
    <property type="entry name" value="Peptidase_M16_C"/>
</dbReference>
<evidence type="ECO:0000313" key="8">
    <source>
        <dbReference type="EMBL" id="MFC4310032.1"/>
    </source>
</evidence>
<evidence type="ECO:0000256" key="3">
    <source>
        <dbReference type="ARBA" id="ARBA00022801"/>
    </source>
</evidence>
<reference evidence="9" key="1">
    <citation type="journal article" date="2019" name="Int. J. Syst. Evol. Microbiol.">
        <title>The Global Catalogue of Microorganisms (GCM) 10K type strain sequencing project: providing services to taxonomists for standard genome sequencing and annotation.</title>
        <authorList>
            <consortium name="The Broad Institute Genomics Platform"/>
            <consortium name="The Broad Institute Genome Sequencing Center for Infectious Disease"/>
            <person name="Wu L."/>
            <person name="Ma J."/>
        </authorList>
    </citation>
    <scope>NUCLEOTIDE SEQUENCE [LARGE SCALE GENOMIC DNA]</scope>
    <source>
        <strain evidence="9">CGMCC 1.10759</strain>
    </source>
</reference>
<keyword evidence="2" id="KW-0645">Protease</keyword>
<dbReference type="InterPro" id="IPR011765">
    <property type="entry name" value="Pept_M16_N"/>
</dbReference>
<dbReference type="InterPro" id="IPR050626">
    <property type="entry name" value="Peptidase_M16"/>
</dbReference>
<keyword evidence="5" id="KW-0482">Metalloprotease</keyword>
<feature type="domain" description="Peptidase M16 C-terminal" evidence="7">
    <location>
        <begin position="182"/>
        <end position="357"/>
    </location>
</feature>
<proteinExistence type="inferred from homology"/>
<dbReference type="Pfam" id="PF00675">
    <property type="entry name" value="Peptidase_M16"/>
    <property type="match status" value="1"/>
</dbReference>
<evidence type="ECO:0000259" key="6">
    <source>
        <dbReference type="Pfam" id="PF00675"/>
    </source>
</evidence>
<dbReference type="Proteomes" id="UP001595904">
    <property type="component" value="Unassembled WGS sequence"/>
</dbReference>
<accession>A0ABV8SSV4</accession>
<evidence type="ECO:0000256" key="4">
    <source>
        <dbReference type="ARBA" id="ARBA00022833"/>
    </source>
</evidence>
<name>A0ABV8SSV4_9GAMM</name>
<keyword evidence="3" id="KW-0378">Hydrolase</keyword>
<evidence type="ECO:0000256" key="5">
    <source>
        <dbReference type="ARBA" id="ARBA00023049"/>
    </source>
</evidence>
<evidence type="ECO:0000256" key="2">
    <source>
        <dbReference type="ARBA" id="ARBA00022670"/>
    </source>
</evidence>
<dbReference type="PANTHER" id="PTHR43690:SF17">
    <property type="entry name" value="PROTEIN YHJJ"/>
    <property type="match status" value="1"/>
</dbReference>
<dbReference type="InterPro" id="IPR011249">
    <property type="entry name" value="Metalloenz_LuxS/M16"/>
</dbReference>
<dbReference type="Pfam" id="PF05193">
    <property type="entry name" value="Peptidase_M16_C"/>
    <property type="match status" value="1"/>
</dbReference>
<sequence length="434" mass="48208">MQATAATPAAVRVDFSEHTLKNGLRVQLVEDHTTPVIAVNVTYDVGSRNERPGLTGFAHLFEHMMFKGSKNVGDGEHFYQVFTNGGAMNGTTSSDITIYYEALPANQLEMALFLEADRMRSLDITQAKLDNQRKAVQEERRMRVDNQPYGRSYERFDEVFYDKFGYKHSTIGSMEDLNAASVHDVAEFFRIYYAPNNAVLTVVGDFKRDDALALIRKNFEDIPSQPAPPPVDLVEAQQTAERRENLTDPLARAPQVLIGYKIGVGNDADQAALQVLSSVLQGGDSSRLYQSISKEKELVSGIGGYVEERIGTGGFYITATVRPDQKPEVVEAAIYEEIKRISEEPIADWELQKARNATRLGYLQSIRSAQNRANILGSYTILFKDPNLINTRLQKIDAVTRADVQRVARKYLITTGRTVLTTLPAPAAPTAPGP</sequence>
<feature type="domain" description="Peptidase M16 N-terminal" evidence="6">
    <location>
        <begin position="25"/>
        <end position="146"/>
    </location>
</feature>
<dbReference type="PANTHER" id="PTHR43690">
    <property type="entry name" value="NARDILYSIN"/>
    <property type="match status" value="1"/>
</dbReference>
<dbReference type="SUPFAM" id="SSF63411">
    <property type="entry name" value="LuxS/MPP-like metallohydrolase"/>
    <property type="match status" value="2"/>
</dbReference>
<comment type="similarity">
    <text evidence="1">Belongs to the peptidase M16 family.</text>
</comment>
<comment type="caution">
    <text evidence="8">The sequence shown here is derived from an EMBL/GenBank/DDBJ whole genome shotgun (WGS) entry which is preliminary data.</text>
</comment>
<evidence type="ECO:0000259" key="7">
    <source>
        <dbReference type="Pfam" id="PF05193"/>
    </source>
</evidence>
<evidence type="ECO:0000256" key="1">
    <source>
        <dbReference type="ARBA" id="ARBA00007261"/>
    </source>
</evidence>